<protein>
    <submittedName>
        <fullName evidence="3">Uncharacterized protein</fullName>
    </submittedName>
</protein>
<proteinExistence type="predicted"/>
<dbReference type="EMBL" id="GG662449">
    <property type="protein sequence ID" value="EAS04224.2"/>
    <property type="molecule type" value="Genomic_DNA"/>
</dbReference>
<name>I7LX98_TETTS</name>
<feature type="region of interest" description="Disordered" evidence="2">
    <location>
        <begin position="1"/>
        <end position="20"/>
    </location>
</feature>
<feature type="coiled-coil region" evidence="1">
    <location>
        <begin position="44"/>
        <end position="77"/>
    </location>
</feature>
<keyword evidence="1" id="KW-0175">Coiled coil</keyword>
<dbReference type="RefSeq" id="XP_001024469.2">
    <property type="nucleotide sequence ID" value="XM_001024469.3"/>
</dbReference>
<dbReference type="Proteomes" id="UP000009168">
    <property type="component" value="Unassembled WGS sequence"/>
</dbReference>
<feature type="region of interest" description="Disordered" evidence="2">
    <location>
        <begin position="78"/>
        <end position="101"/>
    </location>
</feature>
<dbReference type="InParanoid" id="I7LX98"/>
<dbReference type="GeneID" id="7839816"/>
<evidence type="ECO:0000313" key="3">
    <source>
        <dbReference type="EMBL" id="EAS04224.2"/>
    </source>
</evidence>
<evidence type="ECO:0000256" key="1">
    <source>
        <dbReference type="SAM" id="Coils"/>
    </source>
</evidence>
<sequence>MSSNKQHKKGVQAKENKKTVKISQNNNEIYVINEEDAEEHQAILQKIEETLGDAVDLKKQLNEKKDDKQLIQQQEVQVNAKQPANAQQQVSTQSNVKSTNFQQGKLAMHKENEEKYKKEISQLKSQVANLNETVNKIKTESNKNLRLLNSTQETNKNLQTALDKNEELVRQLQEKISLLNSRNRELEKQSVDVNRQSDQLYKDKKNMETQKDKLNLQITDLMSRCDILKNENKNLTEVMIQKNKQSNDKIDEHLQKIQELHSEIADLKQQMKEQESYYQKEKNAKDELRVKLKMQEIAVQENEELKKKLQKKEDKLEELEDLVDQLKAKLRKFDTSLTIKDQHGQIKEYRSEKYSDLLSEKQSDQIKQLQNELTQLSQSMGDFRNNNYKIESEKEALRVENISLKEEIKRLERMRLKEQNEYESEVRDKLRTLENQRLKINQLQDQVQDLDKTRISKLEIIRDSEFQKIEIELQQSKNKIQQLENLNQQMQYKIDHLEQINNKKQLLIGDIHFQNETLKEEVAYLTNLKEKNQWAKVSKNVPLKNKENEILIVQPQVQSSEKSIQEQLSSPRYGLVQQQSIAKHTYELPQDMHPNMLSSPQHFEKDNYANYYRDTRQMMDSLNRYQSISTVASQNQRSYY</sequence>
<reference evidence="4" key="1">
    <citation type="journal article" date="2006" name="PLoS Biol.">
        <title>Macronuclear genome sequence of the ciliate Tetrahymena thermophila, a model eukaryote.</title>
        <authorList>
            <person name="Eisen J.A."/>
            <person name="Coyne R.S."/>
            <person name="Wu M."/>
            <person name="Wu D."/>
            <person name="Thiagarajan M."/>
            <person name="Wortman J.R."/>
            <person name="Badger J.H."/>
            <person name="Ren Q."/>
            <person name="Amedeo P."/>
            <person name="Jones K.M."/>
            <person name="Tallon L.J."/>
            <person name="Delcher A.L."/>
            <person name="Salzberg S.L."/>
            <person name="Silva J.C."/>
            <person name="Haas B.J."/>
            <person name="Majoros W.H."/>
            <person name="Farzad M."/>
            <person name="Carlton J.M."/>
            <person name="Smith R.K. Jr."/>
            <person name="Garg J."/>
            <person name="Pearlman R.E."/>
            <person name="Karrer K.M."/>
            <person name="Sun L."/>
            <person name="Manning G."/>
            <person name="Elde N.C."/>
            <person name="Turkewitz A.P."/>
            <person name="Asai D.J."/>
            <person name="Wilkes D.E."/>
            <person name="Wang Y."/>
            <person name="Cai H."/>
            <person name="Collins K."/>
            <person name="Stewart B.A."/>
            <person name="Lee S.R."/>
            <person name="Wilamowska K."/>
            <person name="Weinberg Z."/>
            <person name="Ruzzo W.L."/>
            <person name="Wloga D."/>
            <person name="Gaertig J."/>
            <person name="Frankel J."/>
            <person name="Tsao C.-C."/>
            <person name="Gorovsky M.A."/>
            <person name="Keeling P.J."/>
            <person name="Waller R.F."/>
            <person name="Patron N.J."/>
            <person name="Cherry J.M."/>
            <person name="Stover N.A."/>
            <person name="Krieger C.J."/>
            <person name="del Toro C."/>
            <person name="Ryder H.F."/>
            <person name="Williamson S.C."/>
            <person name="Barbeau R.A."/>
            <person name="Hamilton E.P."/>
            <person name="Orias E."/>
        </authorList>
    </citation>
    <scope>NUCLEOTIDE SEQUENCE [LARGE SCALE GENOMIC DNA]</scope>
    <source>
        <strain evidence="4">SB210</strain>
    </source>
</reference>
<evidence type="ECO:0000256" key="2">
    <source>
        <dbReference type="SAM" id="MobiDB-lite"/>
    </source>
</evidence>
<gene>
    <name evidence="3" type="ORF">TTHERM_00298350</name>
</gene>
<dbReference type="KEGG" id="tet:TTHERM_00298350"/>
<organism evidence="3 4">
    <name type="scientific">Tetrahymena thermophila (strain SB210)</name>
    <dbReference type="NCBI Taxonomy" id="312017"/>
    <lineage>
        <taxon>Eukaryota</taxon>
        <taxon>Sar</taxon>
        <taxon>Alveolata</taxon>
        <taxon>Ciliophora</taxon>
        <taxon>Intramacronucleata</taxon>
        <taxon>Oligohymenophorea</taxon>
        <taxon>Hymenostomatida</taxon>
        <taxon>Tetrahymenina</taxon>
        <taxon>Tetrahymenidae</taxon>
        <taxon>Tetrahymena</taxon>
    </lineage>
</organism>
<feature type="coiled-coil region" evidence="1">
    <location>
        <begin position="106"/>
        <end position="503"/>
    </location>
</feature>
<dbReference type="STRING" id="312017.I7LX98"/>
<evidence type="ECO:0000313" key="4">
    <source>
        <dbReference type="Proteomes" id="UP000009168"/>
    </source>
</evidence>
<feature type="compositionally biased region" description="Basic residues" evidence="2">
    <location>
        <begin position="1"/>
        <end position="11"/>
    </location>
</feature>
<accession>I7LX98</accession>
<keyword evidence="4" id="KW-1185">Reference proteome</keyword>
<dbReference type="AlphaFoldDB" id="I7LX98"/>
<dbReference type="Gene3D" id="1.10.287.1490">
    <property type="match status" value="1"/>
</dbReference>